<evidence type="ECO:0000313" key="10">
    <source>
        <dbReference type="EMBL" id="KPM42079.1"/>
    </source>
</evidence>
<dbReference type="STRING" id="78410.A0A0P7BMY9"/>
<comment type="caution">
    <text evidence="10">The sequence shown here is derived from an EMBL/GenBank/DDBJ whole genome shotgun (WGS) entry which is preliminary data.</text>
</comment>
<evidence type="ECO:0000256" key="6">
    <source>
        <dbReference type="ARBA" id="ARBA00023049"/>
    </source>
</evidence>
<dbReference type="Gene3D" id="3.40.630.10">
    <property type="entry name" value="Zn peptidases"/>
    <property type="match status" value="1"/>
</dbReference>
<keyword evidence="3" id="KW-0645">Protease</keyword>
<evidence type="ECO:0000256" key="8">
    <source>
        <dbReference type="SAM" id="SignalP"/>
    </source>
</evidence>
<sequence length="454" mass="49402">MRFPTFVAVLGITSSVNACLLPSEREADRQFALTGVRPERRSTIPRRQASTTFPIGTGDRFANGCVAPVGLGVKDRNLKSVLSVKEVASALKGLKKKYKHEVELFEPPFKTFEGRKFHGAVVGDNPRVFIMSGIHARERGGPDNVIYFLADLLAARKAGSGISYGDKNYTAEDVETALSAGIIVLPLTNPDGVAYDQTTDTCWRKNRNTESSSGAEDGSDVGVDLNRNYDFVWDYKKAFNLDAGDPPASDDPSSEVFYGTGPASEPETEAVVWTLDQYQNITWFMDLHSYTGSILYAWGDDDAGQEETEQNFVNPAFDGKRGYVGEDPPDSVYKEFFTAEDLKTEEDVTSVMVKSMLAAGNVLYDAYPAVGLYPTSGASNDYAMGRYYGKLACGSSRMFGLTLEFGAEATADPSCPFYPDAAGYHDNVRQVGAGFMEMMLLAAGPAGDPVYLEC</sequence>
<name>A0A0P7BMY9_9HYPO</name>
<dbReference type="Pfam" id="PF00246">
    <property type="entry name" value="Peptidase_M14"/>
    <property type="match status" value="1"/>
</dbReference>
<reference evidence="10 11" key="1">
    <citation type="submission" date="2015-09" db="EMBL/GenBank/DDBJ databases">
        <title>Draft genome of a European isolate of the apple canker pathogen Neonectria ditissima.</title>
        <authorList>
            <person name="Gomez-Cortecero A."/>
            <person name="Harrison R.J."/>
            <person name="Armitage A.D."/>
        </authorList>
    </citation>
    <scope>NUCLEOTIDE SEQUENCE [LARGE SCALE GENOMIC DNA]</scope>
    <source>
        <strain evidence="10 11">R09/05</strain>
    </source>
</reference>
<feature type="domain" description="Peptidase M14" evidence="9">
    <location>
        <begin position="80"/>
        <end position="442"/>
    </location>
</feature>
<evidence type="ECO:0000313" key="11">
    <source>
        <dbReference type="Proteomes" id="UP000050424"/>
    </source>
</evidence>
<evidence type="ECO:0000256" key="2">
    <source>
        <dbReference type="ARBA" id="ARBA00005988"/>
    </source>
</evidence>
<dbReference type="SMART" id="SM00631">
    <property type="entry name" value="Zn_pept"/>
    <property type="match status" value="1"/>
</dbReference>
<keyword evidence="11" id="KW-1185">Reference proteome</keyword>
<keyword evidence="5" id="KW-0862">Zinc</keyword>
<comment type="cofactor">
    <cofactor evidence="1">
        <name>Zn(2+)</name>
        <dbReference type="ChEBI" id="CHEBI:29105"/>
    </cofactor>
</comment>
<accession>A0A0P7BMY9</accession>
<feature type="active site" description="Proton donor/acceptor" evidence="7">
    <location>
        <position position="404"/>
    </location>
</feature>
<keyword evidence="4" id="KW-0378">Hydrolase</keyword>
<dbReference type="GO" id="GO:0006508">
    <property type="term" value="P:proteolysis"/>
    <property type="evidence" value="ECO:0007669"/>
    <property type="project" value="UniProtKB-KW"/>
</dbReference>
<evidence type="ECO:0000259" key="9">
    <source>
        <dbReference type="PROSITE" id="PS52035"/>
    </source>
</evidence>
<comment type="similarity">
    <text evidence="2 7">Belongs to the peptidase M14 family.</text>
</comment>
<dbReference type="PROSITE" id="PS52035">
    <property type="entry name" value="PEPTIDASE_M14"/>
    <property type="match status" value="1"/>
</dbReference>
<dbReference type="PANTHER" id="PTHR11705">
    <property type="entry name" value="PROTEASE FAMILY M14 CARBOXYPEPTIDASE A,B"/>
    <property type="match status" value="1"/>
</dbReference>
<dbReference type="InterPro" id="IPR000834">
    <property type="entry name" value="Peptidase_M14"/>
</dbReference>
<dbReference type="AlphaFoldDB" id="A0A0P7BMY9"/>
<dbReference type="GO" id="GO:0008270">
    <property type="term" value="F:zinc ion binding"/>
    <property type="evidence" value="ECO:0007669"/>
    <property type="project" value="InterPro"/>
</dbReference>
<keyword evidence="6" id="KW-0482">Metalloprotease</keyword>
<gene>
    <name evidence="10" type="ORF">AK830_g4461</name>
</gene>
<dbReference type="PANTHER" id="PTHR11705:SF143">
    <property type="entry name" value="SLL0236 PROTEIN"/>
    <property type="match status" value="1"/>
</dbReference>
<evidence type="ECO:0000256" key="7">
    <source>
        <dbReference type="PROSITE-ProRule" id="PRU01379"/>
    </source>
</evidence>
<organism evidence="10 11">
    <name type="scientific">Neonectria ditissima</name>
    <dbReference type="NCBI Taxonomy" id="78410"/>
    <lineage>
        <taxon>Eukaryota</taxon>
        <taxon>Fungi</taxon>
        <taxon>Dikarya</taxon>
        <taxon>Ascomycota</taxon>
        <taxon>Pezizomycotina</taxon>
        <taxon>Sordariomycetes</taxon>
        <taxon>Hypocreomycetidae</taxon>
        <taxon>Hypocreales</taxon>
        <taxon>Nectriaceae</taxon>
        <taxon>Neonectria</taxon>
    </lineage>
</organism>
<feature type="signal peptide" evidence="8">
    <location>
        <begin position="1"/>
        <end position="18"/>
    </location>
</feature>
<keyword evidence="8" id="KW-0732">Signal</keyword>
<evidence type="ECO:0000256" key="5">
    <source>
        <dbReference type="ARBA" id="ARBA00022833"/>
    </source>
</evidence>
<feature type="chain" id="PRO_5006136009" description="Peptidase M14 domain-containing protein" evidence="8">
    <location>
        <begin position="19"/>
        <end position="454"/>
    </location>
</feature>
<evidence type="ECO:0000256" key="4">
    <source>
        <dbReference type="ARBA" id="ARBA00022801"/>
    </source>
</evidence>
<dbReference type="GO" id="GO:0004181">
    <property type="term" value="F:metallocarboxypeptidase activity"/>
    <property type="evidence" value="ECO:0007669"/>
    <property type="project" value="InterPro"/>
</dbReference>
<evidence type="ECO:0000256" key="1">
    <source>
        <dbReference type="ARBA" id="ARBA00001947"/>
    </source>
</evidence>
<protein>
    <recommendedName>
        <fullName evidence="9">Peptidase M14 domain-containing protein</fullName>
    </recommendedName>
</protein>
<proteinExistence type="inferred from homology"/>
<evidence type="ECO:0000256" key="3">
    <source>
        <dbReference type="ARBA" id="ARBA00022670"/>
    </source>
</evidence>
<dbReference type="SUPFAM" id="SSF53187">
    <property type="entry name" value="Zn-dependent exopeptidases"/>
    <property type="match status" value="1"/>
</dbReference>
<dbReference type="Proteomes" id="UP000050424">
    <property type="component" value="Unassembled WGS sequence"/>
</dbReference>
<dbReference type="EMBL" id="LKCW01000054">
    <property type="protein sequence ID" value="KPM42079.1"/>
    <property type="molecule type" value="Genomic_DNA"/>
</dbReference>
<dbReference type="OrthoDB" id="3626597at2759"/>